<organism evidence="4">
    <name type="scientific">Hymenolepis diminuta</name>
    <name type="common">Rat tapeworm</name>
    <dbReference type="NCBI Taxonomy" id="6216"/>
    <lineage>
        <taxon>Eukaryota</taxon>
        <taxon>Metazoa</taxon>
        <taxon>Spiralia</taxon>
        <taxon>Lophotrochozoa</taxon>
        <taxon>Platyhelminthes</taxon>
        <taxon>Cestoda</taxon>
        <taxon>Eucestoda</taxon>
        <taxon>Cyclophyllidea</taxon>
        <taxon>Hymenolepididae</taxon>
        <taxon>Hymenolepis</taxon>
    </lineage>
</organism>
<evidence type="ECO:0000313" key="3">
    <source>
        <dbReference type="Proteomes" id="UP000274504"/>
    </source>
</evidence>
<proteinExistence type="predicted"/>
<accession>A0A0R3SUV8</accession>
<feature type="domain" description="USP" evidence="1">
    <location>
        <begin position="242"/>
        <end position="474"/>
    </location>
</feature>
<dbReference type="InterPro" id="IPR038765">
    <property type="entry name" value="Papain-like_cys_pep_sf"/>
</dbReference>
<dbReference type="InterPro" id="IPR050164">
    <property type="entry name" value="Peptidase_C19"/>
</dbReference>
<dbReference type="PROSITE" id="PS00973">
    <property type="entry name" value="USP_2"/>
    <property type="match status" value="1"/>
</dbReference>
<dbReference type="Proteomes" id="UP000274504">
    <property type="component" value="Unassembled WGS sequence"/>
</dbReference>
<dbReference type="GO" id="GO:0004843">
    <property type="term" value="F:cysteine-type deubiquitinase activity"/>
    <property type="evidence" value="ECO:0007669"/>
    <property type="project" value="InterPro"/>
</dbReference>
<dbReference type="STRING" id="6216.A0A0R3SUV8"/>
<dbReference type="GO" id="GO:0016579">
    <property type="term" value="P:protein deubiquitination"/>
    <property type="evidence" value="ECO:0007669"/>
    <property type="project" value="InterPro"/>
</dbReference>
<dbReference type="PANTHER" id="PTHR24006">
    <property type="entry name" value="UBIQUITIN CARBOXYL-TERMINAL HYDROLASE"/>
    <property type="match status" value="1"/>
</dbReference>
<dbReference type="PROSITE" id="PS50235">
    <property type="entry name" value="USP_3"/>
    <property type="match status" value="1"/>
</dbReference>
<dbReference type="GO" id="GO:0005634">
    <property type="term" value="C:nucleus"/>
    <property type="evidence" value="ECO:0007669"/>
    <property type="project" value="TreeGrafter"/>
</dbReference>
<dbReference type="GO" id="GO:0005829">
    <property type="term" value="C:cytosol"/>
    <property type="evidence" value="ECO:0007669"/>
    <property type="project" value="TreeGrafter"/>
</dbReference>
<gene>
    <name evidence="2" type="ORF">HDID_LOCUS9308</name>
</gene>
<dbReference type="WBParaSite" id="HDID_0000931001-mRNA-1">
    <property type="protein sequence ID" value="HDID_0000931001-mRNA-1"/>
    <property type="gene ID" value="HDID_0000931001"/>
</dbReference>
<dbReference type="InterPro" id="IPR018200">
    <property type="entry name" value="USP_CS"/>
</dbReference>
<evidence type="ECO:0000313" key="4">
    <source>
        <dbReference type="WBParaSite" id="HDID_0000931001-mRNA-1"/>
    </source>
</evidence>
<reference evidence="4" key="1">
    <citation type="submission" date="2017-02" db="UniProtKB">
        <authorList>
            <consortium name="WormBaseParasite"/>
        </authorList>
    </citation>
    <scope>IDENTIFICATION</scope>
</reference>
<sequence>MSTGGNVRLKSLDSVDAFSHETASFEKDKSADGEMQRNLTDFGDKISSGDGKTGHKYLLDINMFFEYCKFPDDTQRDHLNNDIECYLNNGEQEVTEKMAYRGLIYLMKNEDLPRRYGTLTKNIVRFIFSAPVRYHPELASAFCVVLTSPIRNFDYTIAIFFDSLYQRHHSDPPQLKNIISKCISFILMQLHSESDFVLIFQFFLKCTSMIPGFRGDLWINGILFEADATKAFQLVTATSLFRGLSNPSTMCYGNSVIQMLSKTSLFRSSFDTYCQNEESLGDLHIALKKVFDSLADSLNANAVDASEFIRKSRPFYFEESAHEDAEEYLRHLLNQLQAESTSEISPSYISETFEGCQSRASYCATCYGTERRYQLFGIVWHYGVLATSGHYVWECKMDDQWIMFDDEDVQIANVTKIVPMANLSPYILNASKVCEIVPATPPYRGLKNSSAICYGNSVIQMLSKTSLFRSSFDT</sequence>
<dbReference type="EMBL" id="UYSG01011259">
    <property type="protein sequence ID" value="VDL61626.1"/>
    <property type="molecule type" value="Genomic_DNA"/>
</dbReference>
<dbReference type="CDD" id="cd02257">
    <property type="entry name" value="Peptidase_C19"/>
    <property type="match status" value="1"/>
</dbReference>
<protein>
    <submittedName>
        <fullName evidence="4">USP domain-containing protein</fullName>
    </submittedName>
</protein>
<evidence type="ECO:0000259" key="1">
    <source>
        <dbReference type="PROSITE" id="PS50235"/>
    </source>
</evidence>
<name>A0A0R3SUV8_HYMDI</name>
<evidence type="ECO:0000313" key="2">
    <source>
        <dbReference type="EMBL" id="VDL61626.1"/>
    </source>
</evidence>
<dbReference type="SUPFAM" id="SSF54001">
    <property type="entry name" value="Cysteine proteinases"/>
    <property type="match status" value="2"/>
</dbReference>
<dbReference type="Gene3D" id="3.90.70.10">
    <property type="entry name" value="Cysteine proteinases"/>
    <property type="match status" value="3"/>
</dbReference>
<dbReference type="AlphaFoldDB" id="A0A0R3SUV8"/>
<dbReference type="OrthoDB" id="6313598at2759"/>
<dbReference type="InterPro" id="IPR001394">
    <property type="entry name" value="Peptidase_C19_UCH"/>
</dbReference>
<dbReference type="InterPro" id="IPR028889">
    <property type="entry name" value="USP"/>
</dbReference>
<reference evidence="2 3" key="2">
    <citation type="submission" date="2018-11" db="EMBL/GenBank/DDBJ databases">
        <authorList>
            <consortium name="Pathogen Informatics"/>
        </authorList>
    </citation>
    <scope>NUCLEOTIDE SEQUENCE [LARGE SCALE GENOMIC DNA]</scope>
</reference>
<dbReference type="Pfam" id="PF00443">
    <property type="entry name" value="UCH"/>
    <property type="match status" value="2"/>
</dbReference>